<comment type="subcellular location">
    <subcellularLocation>
        <location evidence="1">Nucleus</location>
    </subcellularLocation>
</comment>
<reference evidence="7 8" key="1">
    <citation type="submission" date="2015-10" db="EMBL/GenBank/DDBJ databases">
        <title>Genome analyses suggest a sexual origin of heterokaryosis in a supposedly ancient asexual fungus.</title>
        <authorList>
            <person name="Ropars J."/>
            <person name="Sedzielewska K."/>
            <person name="Noel J."/>
            <person name="Charron P."/>
            <person name="Farinelli L."/>
            <person name="Marton T."/>
            <person name="Kruger M."/>
            <person name="Pelin A."/>
            <person name="Brachmann A."/>
            <person name="Corradi N."/>
        </authorList>
    </citation>
    <scope>NUCLEOTIDE SEQUENCE [LARGE SCALE GENOMIC DNA]</scope>
    <source>
        <strain evidence="7 8">A4</strain>
    </source>
</reference>
<keyword evidence="3" id="KW-0235">DNA replication</keyword>
<feature type="domain" description="GINS subunit" evidence="5">
    <location>
        <begin position="68"/>
        <end position="172"/>
    </location>
</feature>
<dbReference type="InterPro" id="IPR036224">
    <property type="entry name" value="GINS_bundle-like_dom_sf"/>
</dbReference>
<dbReference type="VEuPathDB" id="FungiDB:FUN_004497"/>
<sequence length="230" mass="26430">MPINTEDLRFFAEDELVTVEPFFKEETLILSGRSFGPFEPPKKLEIPLWAALALKGEKQCKIFSPECLTTEFLEHRLELENSMDDYGNKPLSKFPKYFIEFSKILLEKAEDDIENPARVRYLLQKLKEVRENKIEKQLNELDANGLKMKNLTTSEVHKIRPTFVMSLEGIRQLDGVRKEVPKGPSVRVNGVNGVNGTNGMQGIEDFSQLRGNDINIEDYVMELDDTIVYD</sequence>
<dbReference type="Proteomes" id="UP000234323">
    <property type="component" value="Unassembled WGS sequence"/>
</dbReference>
<dbReference type="Gene3D" id="3.40.5.50">
    <property type="match status" value="1"/>
</dbReference>
<name>A0A2I1FUM9_9GLOM</name>
<dbReference type="VEuPathDB" id="FungiDB:RhiirA1_500145"/>
<dbReference type="PANTHER" id="PTHR12772">
    <property type="entry name" value="DNA REPLICATION COMPLEX GINS PROTEIN PSF2"/>
    <property type="match status" value="1"/>
</dbReference>
<feature type="domain" description="DNA replication complex GINS protein PSF2 N-terminal" evidence="6">
    <location>
        <begin position="5"/>
        <end position="62"/>
    </location>
</feature>
<dbReference type="PANTHER" id="PTHR12772:SF0">
    <property type="entry name" value="DNA REPLICATION COMPLEX GINS PROTEIN PSF2"/>
    <property type="match status" value="1"/>
</dbReference>
<dbReference type="GO" id="GO:0000811">
    <property type="term" value="C:GINS complex"/>
    <property type="evidence" value="ECO:0007669"/>
    <property type="project" value="TreeGrafter"/>
</dbReference>
<comment type="similarity">
    <text evidence="2">Belongs to the GINS2/PSF2 family.</text>
</comment>
<dbReference type="VEuPathDB" id="FungiDB:RhiirFUN_006657"/>
<dbReference type="Pfam" id="PF25005">
    <property type="entry name" value="PSF2_N"/>
    <property type="match status" value="1"/>
</dbReference>
<comment type="caution">
    <text evidence="7">The sequence shown here is derived from an EMBL/GenBank/DDBJ whole genome shotgun (WGS) entry which is preliminary data.</text>
</comment>
<dbReference type="Gene3D" id="1.20.58.1020">
    <property type="match status" value="1"/>
</dbReference>
<keyword evidence="8" id="KW-1185">Reference proteome</keyword>
<protein>
    <submittedName>
        <fullName evidence="7">Psf2-domain-containing protein</fullName>
    </submittedName>
</protein>
<evidence type="ECO:0000313" key="8">
    <source>
        <dbReference type="Proteomes" id="UP000234323"/>
    </source>
</evidence>
<dbReference type="GO" id="GO:0006260">
    <property type="term" value="P:DNA replication"/>
    <property type="evidence" value="ECO:0007669"/>
    <property type="project" value="UniProtKB-KW"/>
</dbReference>
<gene>
    <name evidence="7" type="ORF">RhiirA4_503572</name>
</gene>
<evidence type="ECO:0000313" key="7">
    <source>
        <dbReference type="EMBL" id="PKY38098.1"/>
    </source>
</evidence>
<evidence type="ECO:0000256" key="2">
    <source>
        <dbReference type="ARBA" id="ARBA00010565"/>
    </source>
</evidence>
<organism evidence="7 8">
    <name type="scientific">Rhizophagus irregularis</name>
    <dbReference type="NCBI Taxonomy" id="588596"/>
    <lineage>
        <taxon>Eukaryota</taxon>
        <taxon>Fungi</taxon>
        <taxon>Fungi incertae sedis</taxon>
        <taxon>Mucoromycota</taxon>
        <taxon>Glomeromycotina</taxon>
        <taxon>Glomeromycetes</taxon>
        <taxon>Glomerales</taxon>
        <taxon>Glomeraceae</taxon>
        <taxon>Rhizophagus</taxon>
    </lineage>
</organism>
<dbReference type="SUPFAM" id="SSF158573">
    <property type="entry name" value="GINS helical bundle-like"/>
    <property type="match status" value="1"/>
</dbReference>
<dbReference type="CDD" id="cd11712">
    <property type="entry name" value="GINS_A_psf2"/>
    <property type="match status" value="1"/>
</dbReference>
<dbReference type="AlphaFoldDB" id="A0A2I1FUM9"/>
<dbReference type="InterPro" id="IPR021151">
    <property type="entry name" value="GINS_A"/>
</dbReference>
<accession>A0A2I1FUM9</accession>
<dbReference type="SUPFAM" id="SSF160059">
    <property type="entry name" value="PriA/YqbF domain"/>
    <property type="match status" value="1"/>
</dbReference>
<evidence type="ECO:0000256" key="3">
    <source>
        <dbReference type="ARBA" id="ARBA00022705"/>
    </source>
</evidence>
<dbReference type="GO" id="GO:0000727">
    <property type="term" value="P:double-strand break repair via break-induced replication"/>
    <property type="evidence" value="ECO:0007669"/>
    <property type="project" value="TreeGrafter"/>
</dbReference>
<evidence type="ECO:0000259" key="6">
    <source>
        <dbReference type="Pfam" id="PF25005"/>
    </source>
</evidence>
<dbReference type="InterPro" id="IPR007257">
    <property type="entry name" value="GINS_Psf2"/>
</dbReference>
<keyword evidence="4" id="KW-0539">Nucleus</keyword>
<evidence type="ECO:0000256" key="1">
    <source>
        <dbReference type="ARBA" id="ARBA00004123"/>
    </source>
</evidence>
<proteinExistence type="inferred from homology"/>
<evidence type="ECO:0000256" key="4">
    <source>
        <dbReference type="ARBA" id="ARBA00023242"/>
    </source>
</evidence>
<dbReference type="EMBL" id="LLXI01000018">
    <property type="protein sequence ID" value="PKY38098.1"/>
    <property type="molecule type" value="Genomic_DNA"/>
</dbReference>
<evidence type="ECO:0000259" key="5">
    <source>
        <dbReference type="Pfam" id="PF05916"/>
    </source>
</evidence>
<dbReference type="CDD" id="cd21694">
    <property type="entry name" value="GINS_B_Psf2"/>
    <property type="match status" value="1"/>
</dbReference>
<dbReference type="InterPro" id="IPR056784">
    <property type="entry name" value="PSF2_N"/>
</dbReference>
<dbReference type="Pfam" id="PF05916">
    <property type="entry name" value="Sld5"/>
    <property type="match status" value="1"/>
</dbReference>